<proteinExistence type="predicted"/>
<dbReference type="KEGG" id="many:MANY_21620"/>
<reference evidence="1 2" key="1">
    <citation type="journal article" date="2019" name="Emerg. Microbes Infect.">
        <title>Comprehensive subspecies identification of 175 nontuberculous mycobacteria species based on 7547 genomic profiles.</title>
        <authorList>
            <person name="Matsumoto Y."/>
            <person name="Kinjo T."/>
            <person name="Motooka D."/>
            <person name="Nabeya D."/>
            <person name="Jung N."/>
            <person name="Uechi K."/>
            <person name="Horii T."/>
            <person name="Iida T."/>
            <person name="Fujita J."/>
            <person name="Nakamura S."/>
        </authorList>
    </citation>
    <scope>NUCLEOTIDE SEQUENCE [LARGE SCALE GENOMIC DNA]</scope>
    <source>
        <strain evidence="1 2">JCM 30275</strain>
    </source>
</reference>
<organism evidence="1 2">
    <name type="scientific">Mycolicibacterium anyangense</name>
    <dbReference type="NCBI Taxonomy" id="1431246"/>
    <lineage>
        <taxon>Bacteria</taxon>
        <taxon>Bacillati</taxon>
        <taxon>Actinomycetota</taxon>
        <taxon>Actinomycetes</taxon>
        <taxon>Mycobacteriales</taxon>
        <taxon>Mycobacteriaceae</taxon>
        <taxon>Mycolicibacterium</taxon>
    </lineage>
</organism>
<dbReference type="Proteomes" id="UP000467249">
    <property type="component" value="Chromosome"/>
</dbReference>
<sequence>MRVRPRTDIGAWVTPGSMKVDEIMSDFATDVKSVIGPAVAARGFALDEIDDSPDEGGRRRCIVYYRSADCKIQVYESWREGEVNAMIAPVSAPNDFGLNSNQWHFLDRFTERASPPNAESLRLAISEYRSYPNPLEWVRDRIIKYYDDAHRGILAKYGKD</sequence>
<dbReference type="AlphaFoldDB" id="A0A6N4W7Y7"/>
<evidence type="ECO:0000313" key="2">
    <source>
        <dbReference type="Proteomes" id="UP000467249"/>
    </source>
</evidence>
<name>A0A6N4W7Y7_9MYCO</name>
<protein>
    <submittedName>
        <fullName evidence="1">Uncharacterized protein</fullName>
    </submittedName>
</protein>
<gene>
    <name evidence="1" type="ORF">MANY_21620</name>
</gene>
<accession>A0A6N4W7Y7</accession>
<dbReference type="EMBL" id="AP022620">
    <property type="protein sequence ID" value="BBZ76825.1"/>
    <property type="molecule type" value="Genomic_DNA"/>
</dbReference>
<evidence type="ECO:0000313" key="1">
    <source>
        <dbReference type="EMBL" id="BBZ76825.1"/>
    </source>
</evidence>
<keyword evidence="2" id="KW-1185">Reference proteome</keyword>